<dbReference type="InterPro" id="IPR011717">
    <property type="entry name" value="TPR-4"/>
</dbReference>
<dbReference type="OrthoDB" id="3964962at2"/>
<evidence type="ECO:0000313" key="2">
    <source>
        <dbReference type="Proteomes" id="UP000308760"/>
    </source>
</evidence>
<evidence type="ECO:0000313" key="1">
    <source>
        <dbReference type="EMBL" id="THV39420.1"/>
    </source>
</evidence>
<protein>
    <submittedName>
        <fullName evidence="1">Tetratricopeptide repeat protein</fullName>
    </submittedName>
</protein>
<dbReference type="Pfam" id="PF07721">
    <property type="entry name" value="TPR_4"/>
    <property type="match status" value="2"/>
</dbReference>
<keyword evidence="2" id="KW-1185">Reference proteome</keyword>
<proteinExistence type="predicted"/>
<reference evidence="1 2" key="2">
    <citation type="submission" date="2019-05" db="EMBL/GenBank/DDBJ databases">
        <title>Glycomyces buryatensis sp. nov.</title>
        <authorList>
            <person name="Nikitina E."/>
        </authorList>
    </citation>
    <scope>NUCLEOTIDE SEQUENCE [LARGE SCALE GENOMIC DNA]</scope>
    <source>
        <strain evidence="1 2">18</strain>
    </source>
</reference>
<accession>A0A4S8Q5Q3</accession>
<gene>
    <name evidence="1" type="ORF">FAB82_17530</name>
</gene>
<reference evidence="2" key="1">
    <citation type="submission" date="2019-04" db="EMBL/GenBank/DDBJ databases">
        <title>Nocardioides xinjiangensis sp. nov.</title>
        <authorList>
            <person name="Liu S."/>
        </authorList>
    </citation>
    <scope>NUCLEOTIDE SEQUENCE [LARGE SCALE GENOMIC DNA]</scope>
    <source>
        <strain evidence="2">18</strain>
    </source>
</reference>
<dbReference type="AlphaFoldDB" id="A0A4S8Q5Q3"/>
<name>A0A4S8Q5Q3_9ACTN</name>
<dbReference type="RefSeq" id="WP_136535838.1">
    <property type="nucleotide sequence ID" value="NZ_STGY01000066.1"/>
</dbReference>
<dbReference type="GO" id="GO:0042802">
    <property type="term" value="F:identical protein binding"/>
    <property type="evidence" value="ECO:0007669"/>
    <property type="project" value="InterPro"/>
</dbReference>
<sequence length="108" mass="11713">MAVIDDLAEQSGGMTDELFGQRISLMADGGRTDQAITELRGHPSVDTRCGTRLLAVMLEQAGRLDEAIAVLRPMHVDGANATDLARLLILQDRVGDAVTVLEDARERR</sequence>
<organism evidence="1 2">
    <name type="scientific">Glycomyces buryatensis</name>
    <dbReference type="NCBI Taxonomy" id="2570927"/>
    <lineage>
        <taxon>Bacteria</taxon>
        <taxon>Bacillati</taxon>
        <taxon>Actinomycetota</taxon>
        <taxon>Actinomycetes</taxon>
        <taxon>Glycomycetales</taxon>
        <taxon>Glycomycetaceae</taxon>
        <taxon>Glycomyces</taxon>
    </lineage>
</organism>
<dbReference type="Proteomes" id="UP000308760">
    <property type="component" value="Unassembled WGS sequence"/>
</dbReference>
<comment type="caution">
    <text evidence="1">The sequence shown here is derived from an EMBL/GenBank/DDBJ whole genome shotgun (WGS) entry which is preliminary data.</text>
</comment>
<dbReference type="EMBL" id="STGY01000066">
    <property type="protein sequence ID" value="THV39420.1"/>
    <property type="molecule type" value="Genomic_DNA"/>
</dbReference>